<gene>
    <name evidence="1" type="ORF">SAMN05216576_11963</name>
</gene>
<dbReference type="Proteomes" id="UP000199467">
    <property type="component" value="Unassembled WGS sequence"/>
</dbReference>
<evidence type="ECO:0000313" key="1">
    <source>
        <dbReference type="EMBL" id="SDD53890.1"/>
    </source>
</evidence>
<proteinExistence type="predicted"/>
<name>A0A1G6VJT0_9GAMM</name>
<keyword evidence="2" id="KW-1185">Reference proteome</keyword>
<evidence type="ECO:0000313" key="2">
    <source>
        <dbReference type="Proteomes" id="UP000199467"/>
    </source>
</evidence>
<dbReference type="AlphaFoldDB" id="A0A1G6VJT0"/>
<reference evidence="2" key="1">
    <citation type="submission" date="2016-10" db="EMBL/GenBank/DDBJ databases">
        <authorList>
            <person name="Varghese N."/>
            <person name="Submissions S."/>
        </authorList>
    </citation>
    <scope>NUCLEOTIDE SEQUENCE [LARGE SCALE GENOMIC DNA]</scope>
    <source>
        <strain evidence="2">DSM 26382</strain>
    </source>
</reference>
<protein>
    <submittedName>
        <fullName evidence="1">Uncharacterized protein</fullName>
    </submittedName>
</protein>
<sequence length="262" mass="29564">MNKRLTTALGGLLLASLAQADDCRQQLPTWIEIAHPGHAASQVLEDERGRYRVDAEQSICKVWPARPELTLIAMPLLRAKHDSHGEADLEVLVLNSAEQQVLARLVEPNRLDWDAIYVDRLALDTAPYPLRGDDLAFAVRISRRNGSRLNPFRETELALYELKEQGLRTLMGGLVVESFGGERDDDCTASFGEAKGVLIVTDKVGRNGYRDLIFKRTHTGRRMVADDGECQTIEDDPRSNQFRIEYDEERYLLPIELVSDPH</sequence>
<dbReference type="RefSeq" id="WP_017675790.1">
    <property type="nucleotide sequence ID" value="NZ_FMZQ01000019.1"/>
</dbReference>
<organism evidence="1 2">
    <name type="scientific">Ectopseudomonas chengduensis</name>
    <dbReference type="NCBI Taxonomy" id="489632"/>
    <lineage>
        <taxon>Bacteria</taxon>
        <taxon>Pseudomonadati</taxon>
        <taxon>Pseudomonadota</taxon>
        <taxon>Gammaproteobacteria</taxon>
        <taxon>Pseudomonadales</taxon>
        <taxon>Pseudomonadaceae</taxon>
        <taxon>Ectopseudomonas</taxon>
    </lineage>
</organism>
<accession>A0A1G6VJT0</accession>
<dbReference type="EMBL" id="FMZQ01000019">
    <property type="protein sequence ID" value="SDD53890.1"/>
    <property type="molecule type" value="Genomic_DNA"/>
</dbReference>
<dbReference type="GeneID" id="83643726"/>